<keyword evidence="8" id="KW-1185">Reference proteome</keyword>
<dbReference type="Pfam" id="PF01753">
    <property type="entry name" value="zf-MYND"/>
    <property type="match status" value="1"/>
</dbReference>
<evidence type="ECO:0000313" key="7">
    <source>
        <dbReference type="EMBL" id="KAF0468356.1"/>
    </source>
</evidence>
<dbReference type="GO" id="GO:0005634">
    <property type="term" value="C:nucleus"/>
    <property type="evidence" value="ECO:0007669"/>
    <property type="project" value="TreeGrafter"/>
</dbReference>
<feature type="domain" description="MYND-type" evidence="6">
    <location>
        <begin position="148"/>
        <end position="186"/>
    </location>
</feature>
<name>A0A8H3XIL5_GIGMA</name>
<dbReference type="GO" id="GO:0005737">
    <property type="term" value="C:cytoplasm"/>
    <property type="evidence" value="ECO:0007669"/>
    <property type="project" value="InterPro"/>
</dbReference>
<evidence type="ECO:0000256" key="2">
    <source>
        <dbReference type="ARBA" id="ARBA00022771"/>
    </source>
</evidence>
<comment type="caution">
    <text evidence="7">The sequence shown here is derived from an EMBL/GenBank/DDBJ whole genome shotgun (WGS) entry which is preliminary data.</text>
</comment>
<dbReference type="InterPro" id="IPR007320">
    <property type="entry name" value="PDCD2_C"/>
</dbReference>
<keyword evidence="2 4" id="KW-0863">Zinc-finger</keyword>
<dbReference type="OrthoDB" id="443682at2759"/>
<keyword evidence="1" id="KW-0479">Metal-binding</keyword>
<dbReference type="SUPFAM" id="SSF144232">
    <property type="entry name" value="HIT/MYND zinc finger-like"/>
    <property type="match status" value="1"/>
</dbReference>
<dbReference type="GO" id="GO:0008270">
    <property type="term" value="F:zinc ion binding"/>
    <property type="evidence" value="ECO:0007669"/>
    <property type="project" value="UniProtKB-KW"/>
</dbReference>
<dbReference type="Gene3D" id="6.10.140.2220">
    <property type="match status" value="1"/>
</dbReference>
<evidence type="ECO:0000256" key="3">
    <source>
        <dbReference type="ARBA" id="ARBA00022833"/>
    </source>
</evidence>
<gene>
    <name evidence="7" type="ORF">F8M41_025814</name>
</gene>
<evidence type="ECO:0000256" key="4">
    <source>
        <dbReference type="PROSITE-ProRule" id="PRU00134"/>
    </source>
</evidence>
<dbReference type="PANTHER" id="PTHR12298:SF4">
    <property type="entry name" value="PROGRAMMED CELL DEATH PROTEIN 2"/>
    <property type="match status" value="1"/>
</dbReference>
<accession>A0A8H3XIL5</accession>
<evidence type="ECO:0000256" key="5">
    <source>
        <dbReference type="SAM" id="MobiDB-lite"/>
    </source>
</evidence>
<dbReference type="EMBL" id="WTPW01000941">
    <property type="protein sequence ID" value="KAF0468356.1"/>
    <property type="molecule type" value="Genomic_DNA"/>
</dbReference>
<feature type="region of interest" description="Disordered" evidence="5">
    <location>
        <begin position="215"/>
        <end position="242"/>
    </location>
</feature>
<proteinExistence type="predicted"/>
<feature type="region of interest" description="Disordered" evidence="5">
    <location>
        <begin position="113"/>
        <end position="136"/>
    </location>
</feature>
<reference evidence="7 8" key="1">
    <citation type="journal article" date="2019" name="Environ. Microbiol.">
        <title>At the nexus of three kingdoms: the genome of the mycorrhizal fungus Gigaspora margarita provides insights into plant, endobacterial and fungal interactions.</title>
        <authorList>
            <person name="Venice F."/>
            <person name="Ghignone S."/>
            <person name="Salvioli di Fossalunga A."/>
            <person name="Amselem J."/>
            <person name="Novero M."/>
            <person name="Xianan X."/>
            <person name="Sedzielewska Toro K."/>
            <person name="Morin E."/>
            <person name="Lipzen A."/>
            <person name="Grigoriev I.V."/>
            <person name="Henrissat B."/>
            <person name="Martin F.M."/>
            <person name="Bonfante P."/>
        </authorList>
    </citation>
    <scope>NUCLEOTIDE SEQUENCE [LARGE SCALE GENOMIC DNA]</scope>
    <source>
        <strain evidence="7 8">BEG34</strain>
    </source>
</reference>
<dbReference type="AlphaFoldDB" id="A0A8H3XIL5"/>
<organism evidence="7 8">
    <name type="scientific">Gigaspora margarita</name>
    <dbReference type="NCBI Taxonomy" id="4874"/>
    <lineage>
        <taxon>Eukaryota</taxon>
        <taxon>Fungi</taxon>
        <taxon>Fungi incertae sedis</taxon>
        <taxon>Mucoromycota</taxon>
        <taxon>Glomeromycotina</taxon>
        <taxon>Glomeromycetes</taxon>
        <taxon>Diversisporales</taxon>
        <taxon>Gigasporaceae</taxon>
        <taxon>Gigaspora</taxon>
    </lineage>
</organism>
<evidence type="ECO:0000313" key="8">
    <source>
        <dbReference type="Proteomes" id="UP000439903"/>
    </source>
</evidence>
<dbReference type="PROSITE" id="PS50865">
    <property type="entry name" value="ZF_MYND_2"/>
    <property type="match status" value="1"/>
</dbReference>
<dbReference type="InterPro" id="IPR002893">
    <property type="entry name" value="Znf_MYND"/>
</dbReference>
<sequence>MPLLAMATSSTKVVELGFAEPPDSPLTADNFPSKIGGKPVWLNPGHILSAEDVLCDICKKPMILLIQLYTPEDYPPEAFHRSIYVFCCKNGSCHKTSWRKSLKVFRSQLPKYNPYWPPPNEETNNRNGDDTNENSNQSLKKFNSVNHCVVCGLYGSKKCGKCNQTYYCSKEHQIVHWTSGQHKNYCNTTTSSLDDNDSLCKQLVLFPEFEIVTESEGNLGKDEDGENGEDGGSSSNLDDGNSRALVPVGDEIYENTQVNVDKAFLKFQKKVDPFPDQVLRYARLDYEGEKNATPLWVSDIGKPMPEDIPSCPHCGQERTFEFQILSTLLNYLRVDHMQNDSLDWGSLLVYSCKDNCHVSDKNYVEEILWRQDFSDEGLNWSGFRSI</sequence>
<dbReference type="Proteomes" id="UP000439903">
    <property type="component" value="Unassembled WGS sequence"/>
</dbReference>
<evidence type="ECO:0000259" key="6">
    <source>
        <dbReference type="PROSITE" id="PS50865"/>
    </source>
</evidence>
<dbReference type="Pfam" id="PF04194">
    <property type="entry name" value="PDCD2_C"/>
    <property type="match status" value="1"/>
</dbReference>
<evidence type="ECO:0000256" key="1">
    <source>
        <dbReference type="ARBA" id="ARBA00022723"/>
    </source>
</evidence>
<keyword evidence="3" id="KW-0862">Zinc</keyword>
<dbReference type="PANTHER" id="PTHR12298">
    <property type="entry name" value="PCDC2 PROGRAMMED CELL DEATH PROTEIN 2 -RELATED"/>
    <property type="match status" value="1"/>
</dbReference>
<protein>
    <submittedName>
        <fullName evidence="7">Programmed cell death protein 2</fullName>
    </submittedName>
</protein>